<dbReference type="AlphaFoldDB" id="A0A4C1U2W8"/>
<protein>
    <submittedName>
        <fullName evidence="2">Uncharacterized protein</fullName>
    </submittedName>
</protein>
<sequence length="269" mass="28804">MSDFQDLMMDPESSILLFSRQDKEEKQHATILASTPIKVEKIEEAKALKAREKEWEKKKPQQLPNIVFVMLSSKEEVNTDKLEKQTFIGAVFQLTIVTTATEYFPSSFYAPRPGGVDGALGRAAAATPPPPAAGALAGGAVGGGISQIGPLADQKSYGQRARCNRSRPTAVGAGPSSIFFRSSSYRGHAHKNVVHVHWTKNILSLPSPFSTMSATPQFCTSNNGEFSLGVGSTLGAREESRSQGSVRTSSDSITTVKQTPNPTAAHDPA</sequence>
<reference evidence="2 3" key="1">
    <citation type="journal article" date="2019" name="Commun. Biol.">
        <title>The bagworm genome reveals a unique fibroin gene that provides high tensile strength.</title>
        <authorList>
            <person name="Kono N."/>
            <person name="Nakamura H."/>
            <person name="Ohtoshi R."/>
            <person name="Tomita M."/>
            <person name="Numata K."/>
            <person name="Arakawa K."/>
        </authorList>
    </citation>
    <scope>NUCLEOTIDE SEQUENCE [LARGE SCALE GENOMIC DNA]</scope>
</reference>
<feature type="region of interest" description="Disordered" evidence="1">
    <location>
        <begin position="234"/>
        <end position="269"/>
    </location>
</feature>
<evidence type="ECO:0000256" key="1">
    <source>
        <dbReference type="SAM" id="MobiDB-lite"/>
    </source>
</evidence>
<comment type="caution">
    <text evidence="2">The sequence shown here is derived from an EMBL/GenBank/DDBJ whole genome shotgun (WGS) entry which is preliminary data.</text>
</comment>
<dbReference type="EMBL" id="BGZK01000120">
    <property type="protein sequence ID" value="GBP20600.1"/>
    <property type="molecule type" value="Genomic_DNA"/>
</dbReference>
<name>A0A4C1U2W8_EUMVA</name>
<evidence type="ECO:0000313" key="2">
    <source>
        <dbReference type="EMBL" id="GBP20600.1"/>
    </source>
</evidence>
<organism evidence="2 3">
    <name type="scientific">Eumeta variegata</name>
    <name type="common">Bagworm moth</name>
    <name type="synonym">Eumeta japonica</name>
    <dbReference type="NCBI Taxonomy" id="151549"/>
    <lineage>
        <taxon>Eukaryota</taxon>
        <taxon>Metazoa</taxon>
        <taxon>Ecdysozoa</taxon>
        <taxon>Arthropoda</taxon>
        <taxon>Hexapoda</taxon>
        <taxon>Insecta</taxon>
        <taxon>Pterygota</taxon>
        <taxon>Neoptera</taxon>
        <taxon>Endopterygota</taxon>
        <taxon>Lepidoptera</taxon>
        <taxon>Glossata</taxon>
        <taxon>Ditrysia</taxon>
        <taxon>Tineoidea</taxon>
        <taxon>Psychidae</taxon>
        <taxon>Oiketicinae</taxon>
        <taxon>Eumeta</taxon>
    </lineage>
</organism>
<dbReference type="Proteomes" id="UP000299102">
    <property type="component" value="Unassembled WGS sequence"/>
</dbReference>
<evidence type="ECO:0000313" key="3">
    <source>
        <dbReference type="Proteomes" id="UP000299102"/>
    </source>
</evidence>
<proteinExistence type="predicted"/>
<accession>A0A4C1U2W8</accession>
<keyword evidence="3" id="KW-1185">Reference proteome</keyword>
<gene>
    <name evidence="2" type="ORF">EVAR_93714_1</name>
</gene>
<feature type="compositionally biased region" description="Polar residues" evidence="1">
    <location>
        <begin position="242"/>
        <end position="262"/>
    </location>
</feature>